<dbReference type="Pfam" id="PF13585">
    <property type="entry name" value="CHU_C"/>
    <property type="match status" value="1"/>
</dbReference>
<reference evidence="2 3" key="1">
    <citation type="submission" date="2022-04" db="EMBL/GenBank/DDBJ databases">
        <title>Spirosoma sp. strain RP8 genome sequencing and assembly.</title>
        <authorList>
            <person name="Jung Y."/>
        </authorList>
    </citation>
    <scope>NUCLEOTIDE SEQUENCE [LARGE SCALE GENOMIC DNA]</scope>
    <source>
        <strain evidence="2 3">RP8</strain>
    </source>
</reference>
<dbReference type="InterPro" id="IPR026341">
    <property type="entry name" value="T9SS_type_B"/>
</dbReference>
<feature type="compositionally biased region" description="Polar residues" evidence="1">
    <location>
        <begin position="481"/>
        <end position="500"/>
    </location>
</feature>
<evidence type="ECO:0000313" key="3">
    <source>
        <dbReference type="Proteomes" id="UP001202180"/>
    </source>
</evidence>
<dbReference type="Proteomes" id="UP001202180">
    <property type="component" value="Unassembled WGS sequence"/>
</dbReference>
<evidence type="ECO:0000313" key="2">
    <source>
        <dbReference type="EMBL" id="MCK8492285.1"/>
    </source>
</evidence>
<protein>
    <submittedName>
        <fullName evidence="2">Gliding motility-associated C-terminal domain-containing protein</fullName>
    </submittedName>
</protein>
<gene>
    <name evidence="2" type="ORF">M0L20_10530</name>
</gene>
<evidence type="ECO:0000256" key="1">
    <source>
        <dbReference type="SAM" id="MobiDB-lite"/>
    </source>
</evidence>
<comment type="caution">
    <text evidence="2">The sequence shown here is derived from an EMBL/GenBank/DDBJ whole genome shotgun (WGS) entry which is preliminary data.</text>
</comment>
<dbReference type="NCBIfam" id="TIGR04131">
    <property type="entry name" value="Bac_Flav_CTERM"/>
    <property type="match status" value="1"/>
</dbReference>
<dbReference type="EMBL" id="JALPRF010000002">
    <property type="protein sequence ID" value="MCK8492285.1"/>
    <property type="molecule type" value="Genomic_DNA"/>
</dbReference>
<proteinExistence type="predicted"/>
<accession>A0ABT0HJE4</accession>
<dbReference type="RefSeq" id="WP_248476882.1">
    <property type="nucleotide sequence ID" value="NZ_JALPRF010000002.1"/>
</dbReference>
<feature type="region of interest" description="Disordered" evidence="1">
    <location>
        <begin position="480"/>
        <end position="500"/>
    </location>
</feature>
<sequence>MWKVTVNTPEPPILTTSATTICPGNSVTLTATNCVGIVRWPDQTTGSTWTGQLVQTTTFSATCEGENCVSGPSVGINVSVAEPTTPIISASVSDICAGQTSQLTASGCVGRVRWSDGGEGLVRSVSPYSTTTFRAVCQIGSCQSDSSAGQLITVRGGGKQIASSATVTNSCPFQTADLSNAIGTTNQNSAVHYEFRTAPSLNAPLVQSPGAALSGTYYVFGRDVNGCYTEPMAVTVRIADCPNAIPPCISNPATVAVRVDTLDWAKGVVCLQGKLGGSATGVTWESSGKGLFTNTGLNARYLLSETDQRLGRTTFTLTTADPDGKGPCVGALTQVVVGAPSVARELLGISKKVSEPVWVVEGAARLVALTYQLTATNLGEHTLTQLQVSDNLDAVFTKKGARVHSVAVRADNGLIANAAYTGQGADTTLLLAGSQLPTNRQAHIWLTVRVDVNQATDLTFTNTALGQAVDAANNVCRDWSVNGTSADPDQNGDPTDNNEPTSVTVHAVLPEGAQTVFIPEGFSPNDDGINDRFVIQGVPSGITIQLAIYNRWGSLVYQNNDYKNDWDGTANQGVRAADKSQGLPDGAYYYQIKLSDGREFVRFLTLAR</sequence>
<keyword evidence="3" id="KW-1185">Reference proteome</keyword>
<organism evidence="2 3">
    <name type="scientific">Spirosoma liriopis</name>
    <dbReference type="NCBI Taxonomy" id="2937440"/>
    <lineage>
        <taxon>Bacteria</taxon>
        <taxon>Pseudomonadati</taxon>
        <taxon>Bacteroidota</taxon>
        <taxon>Cytophagia</taxon>
        <taxon>Cytophagales</taxon>
        <taxon>Cytophagaceae</taxon>
        <taxon>Spirosoma</taxon>
    </lineage>
</organism>
<name>A0ABT0HJE4_9BACT</name>